<dbReference type="GeneID" id="20638747"/>
<dbReference type="KEGG" id="psoj:PHYSODRAFT_256456"/>
<dbReference type="PROSITE" id="PS50297">
    <property type="entry name" value="ANK_REP_REGION"/>
    <property type="match status" value="1"/>
</dbReference>
<dbReference type="PANTHER" id="PTHR46586:SF3">
    <property type="entry name" value="ANKYRIN REPEAT-CONTAINING PROTEIN"/>
    <property type="match status" value="1"/>
</dbReference>
<feature type="repeat" description="ANK" evidence="1">
    <location>
        <begin position="91"/>
        <end position="114"/>
    </location>
</feature>
<dbReference type="SMART" id="SM00248">
    <property type="entry name" value="ANK"/>
    <property type="match status" value="4"/>
</dbReference>
<name>G4ZGD5_PHYSP</name>
<reference evidence="3 4" key="1">
    <citation type="journal article" date="2006" name="Science">
        <title>Phytophthora genome sequences uncover evolutionary origins and mechanisms of pathogenesis.</title>
        <authorList>
            <person name="Tyler B.M."/>
            <person name="Tripathy S."/>
            <person name="Zhang X."/>
            <person name="Dehal P."/>
            <person name="Jiang R.H."/>
            <person name="Aerts A."/>
            <person name="Arredondo F.D."/>
            <person name="Baxter L."/>
            <person name="Bensasson D."/>
            <person name="Beynon J.L."/>
            <person name="Chapman J."/>
            <person name="Damasceno C.M."/>
            <person name="Dorrance A.E."/>
            <person name="Dou D."/>
            <person name="Dickerman A.W."/>
            <person name="Dubchak I.L."/>
            <person name="Garbelotto M."/>
            <person name="Gijzen M."/>
            <person name="Gordon S.G."/>
            <person name="Govers F."/>
            <person name="Grunwald N.J."/>
            <person name="Huang W."/>
            <person name="Ivors K.L."/>
            <person name="Jones R.W."/>
            <person name="Kamoun S."/>
            <person name="Krampis K."/>
            <person name="Lamour K.H."/>
            <person name="Lee M.K."/>
            <person name="McDonald W.H."/>
            <person name="Medina M."/>
            <person name="Meijer H.J."/>
            <person name="Nordberg E.K."/>
            <person name="Maclean D.J."/>
            <person name="Ospina-Giraldo M.D."/>
            <person name="Morris P.F."/>
            <person name="Phuntumart V."/>
            <person name="Putnam N.H."/>
            <person name="Rash S."/>
            <person name="Rose J.K."/>
            <person name="Sakihama Y."/>
            <person name="Salamov A.A."/>
            <person name="Savidor A."/>
            <person name="Scheuring C.F."/>
            <person name="Smith B.M."/>
            <person name="Sobral B.W."/>
            <person name="Terry A."/>
            <person name="Torto-Alalibo T.A."/>
            <person name="Win J."/>
            <person name="Xu Z."/>
            <person name="Zhang H."/>
            <person name="Grigoriev I.V."/>
            <person name="Rokhsar D.S."/>
            <person name="Boore J.L."/>
        </authorList>
    </citation>
    <scope>NUCLEOTIDE SEQUENCE [LARGE SCALE GENOMIC DNA]</scope>
    <source>
        <strain evidence="3 4">P6497</strain>
    </source>
</reference>
<keyword evidence="1" id="KW-0040">ANK repeat</keyword>
<sequence>MSKRKRDGSAQVAGGSKHARVREGQREREPESVPRRRKLKGVRLPVDIAALAHVLQQLEDLLLSPDEAMLEAAAFGHVTWVQELLGSFECELLEPLHVAAANGHAEVLEALLDKLVKPPSELDSGTSDALQYALMAAGEHEHLAVLQLLVTCFLAAGSTHKREHAASTVTLVLEDAAAHGQLAVVDFLVTHAAPLFMEFVDPSEESPALAAAIMGWHVDVAWYLLDRDADGVIFDFVTAFWVALDAGLNDLADRIDVYSLRRHERTALLLELAVDDSVDAVKYIIDKGVDLDLVSKAFKKAAKAGAVAVVQFL</sequence>
<dbReference type="Gene3D" id="1.25.40.20">
    <property type="entry name" value="Ankyrin repeat-containing domain"/>
    <property type="match status" value="2"/>
</dbReference>
<gene>
    <name evidence="3" type="ORF">PHYSODRAFT_256456</name>
</gene>
<evidence type="ECO:0000256" key="1">
    <source>
        <dbReference type="PROSITE-ProRule" id="PRU00023"/>
    </source>
</evidence>
<dbReference type="SUPFAM" id="SSF48403">
    <property type="entry name" value="Ankyrin repeat"/>
    <property type="match status" value="1"/>
</dbReference>
<dbReference type="AlphaFoldDB" id="G4ZGD5"/>
<protein>
    <submittedName>
        <fullName evidence="3">Uncharacterized protein</fullName>
    </submittedName>
</protein>
<accession>G4ZGD5</accession>
<dbReference type="RefSeq" id="XP_009527638.1">
    <property type="nucleotide sequence ID" value="XM_009529343.1"/>
</dbReference>
<dbReference type="PANTHER" id="PTHR46586">
    <property type="entry name" value="ANKYRIN REPEAT-CONTAINING PROTEIN"/>
    <property type="match status" value="1"/>
</dbReference>
<feature type="region of interest" description="Disordered" evidence="2">
    <location>
        <begin position="1"/>
        <end position="36"/>
    </location>
</feature>
<dbReference type="InParanoid" id="G4ZGD5"/>
<dbReference type="InterPro" id="IPR052050">
    <property type="entry name" value="SecEffector_AnkRepeat"/>
</dbReference>
<dbReference type="EMBL" id="JH159154">
    <property type="protein sequence ID" value="EGZ18580.1"/>
    <property type="molecule type" value="Genomic_DNA"/>
</dbReference>
<dbReference type="SMR" id="G4ZGD5"/>
<keyword evidence="4" id="KW-1185">Reference proteome</keyword>
<organism evidence="3 4">
    <name type="scientific">Phytophthora sojae (strain P6497)</name>
    <name type="common">Soybean stem and root rot agent</name>
    <name type="synonym">Phytophthora megasperma f. sp. glycines</name>
    <dbReference type="NCBI Taxonomy" id="1094619"/>
    <lineage>
        <taxon>Eukaryota</taxon>
        <taxon>Sar</taxon>
        <taxon>Stramenopiles</taxon>
        <taxon>Oomycota</taxon>
        <taxon>Peronosporomycetes</taxon>
        <taxon>Peronosporales</taxon>
        <taxon>Peronosporaceae</taxon>
        <taxon>Phytophthora</taxon>
    </lineage>
</organism>
<proteinExistence type="predicted"/>
<evidence type="ECO:0000313" key="4">
    <source>
        <dbReference type="Proteomes" id="UP000002640"/>
    </source>
</evidence>
<dbReference type="InterPro" id="IPR002110">
    <property type="entry name" value="Ankyrin_rpt"/>
</dbReference>
<evidence type="ECO:0000313" key="3">
    <source>
        <dbReference type="EMBL" id="EGZ18580.1"/>
    </source>
</evidence>
<feature type="compositionally biased region" description="Basic and acidic residues" evidence="2">
    <location>
        <begin position="21"/>
        <end position="34"/>
    </location>
</feature>
<dbReference type="InterPro" id="IPR036770">
    <property type="entry name" value="Ankyrin_rpt-contain_sf"/>
</dbReference>
<dbReference type="PROSITE" id="PS50088">
    <property type="entry name" value="ANK_REPEAT"/>
    <property type="match status" value="1"/>
</dbReference>
<dbReference type="Pfam" id="PF12796">
    <property type="entry name" value="Ank_2"/>
    <property type="match status" value="1"/>
</dbReference>
<evidence type="ECO:0000256" key="2">
    <source>
        <dbReference type="SAM" id="MobiDB-lite"/>
    </source>
</evidence>
<dbReference type="Proteomes" id="UP000002640">
    <property type="component" value="Unassembled WGS sequence"/>
</dbReference>